<dbReference type="EMBL" id="JBHSDK010000028">
    <property type="protein sequence ID" value="MFC4337018.1"/>
    <property type="molecule type" value="Genomic_DNA"/>
</dbReference>
<sequence>MRSPFRQTAAVAAAAVLTVGLSACESEGSGESPADDTLDTVKSWEKPCEAFGDFAGFAEFTGFQGLSDGTAAIDDELLDYGSSCSAETVVSEYPGVSPSPDAEIRVSVWADADPEDLKARYDNMKGQSEDYVAQQDDAKVVEVPLGNDSHQVGLVGTESSWDEPASNTTFLNVLFDDWMLNVEVRLGRDSLASKAAASENAGVLEEQEWYDGGSAEDYSSYSFTYDEFADWLAATWAPAFTERIEGLLAE</sequence>
<keyword evidence="3" id="KW-1185">Reference proteome</keyword>
<dbReference type="PROSITE" id="PS51257">
    <property type="entry name" value="PROKAR_LIPOPROTEIN"/>
    <property type="match status" value="1"/>
</dbReference>
<dbReference type="RefSeq" id="WP_380623542.1">
    <property type="nucleotide sequence ID" value="NZ_JBHSDK010000028.1"/>
</dbReference>
<feature type="chain" id="PRO_5046398938" description="Lipoprotein" evidence="1">
    <location>
        <begin position="24"/>
        <end position="250"/>
    </location>
</feature>
<accession>A0ABV8U1R0</accession>
<organism evidence="2 3">
    <name type="scientific">Salininema proteolyticum</name>
    <dbReference type="NCBI Taxonomy" id="1607685"/>
    <lineage>
        <taxon>Bacteria</taxon>
        <taxon>Bacillati</taxon>
        <taxon>Actinomycetota</taxon>
        <taxon>Actinomycetes</taxon>
        <taxon>Glycomycetales</taxon>
        <taxon>Glycomycetaceae</taxon>
        <taxon>Salininema</taxon>
    </lineage>
</organism>
<protein>
    <recommendedName>
        <fullName evidence="4">Lipoprotein</fullName>
    </recommendedName>
</protein>
<gene>
    <name evidence="2" type="ORF">ACFPET_17585</name>
</gene>
<keyword evidence="1" id="KW-0732">Signal</keyword>
<evidence type="ECO:0000313" key="3">
    <source>
        <dbReference type="Proteomes" id="UP001595823"/>
    </source>
</evidence>
<evidence type="ECO:0000313" key="2">
    <source>
        <dbReference type="EMBL" id="MFC4337018.1"/>
    </source>
</evidence>
<evidence type="ECO:0000256" key="1">
    <source>
        <dbReference type="SAM" id="SignalP"/>
    </source>
</evidence>
<name>A0ABV8U1R0_9ACTN</name>
<reference evidence="3" key="1">
    <citation type="journal article" date="2019" name="Int. J. Syst. Evol. Microbiol.">
        <title>The Global Catalogue of Microorganisms (GCM) 10K type strain sequencing project: providing services to taxonomists for standard genome sequencing and annotation.</title>
        <authorList>
            <consortium name="The Broad Institute Genomics Platform"/>
            <consortium name="The Broad Institute Genome Sequencing Center for Infectious Disease"/>
            <person name="Wu L."/>
            <person name="Ma J."/>
        </authorList>
    </citation>
    <scope>NUCLEOTIDE SEQUENCE [LARGE SCALE GENOMIC DNA]</scope>
    <source>
        <strain evidence="3">IBRC-M 10908</strain>
    </source>
</reference>
<comment type="caution">
    <text evidence="2">The sequence shown here is derived from an EMBL/GenBank/DDBJ whole genome shotgun (WGS) entry which is preliminary data.</text>
</comment>
<feature type="signal peptide" evidence="1">
    <location>
        <begin position="1"/>
        <end position="23"/>
    </location>
</feature>
<proteinExistence type="predicted"/>
<dbReference type="Proteomes" id="UP001595823">
    <property type="component" value="Unassembled WGS sequence"/>
</dbReference>
<evidence type="ECO:0008006" key="4">
    <source>
        <dbReference type="Google" id="ProtNLM"/>
    </source>
</evidence>